<sequence length="291" mass="31750">MDNLSPASPRDIDPLTRQLLEVAAEASAGLAETDPVTRVHALRKTAKRARSLLRLIEGPARDEAATLRRQISEAARALAGARDGVAMADALADLAGHGLPAGFILPPSPAPEDGAGSTPAEADAAAALAALMEHGVGRLATGQAAPARGALIRGLARFYARARRAGRAVDPHDAEALHGLRKEVVIHRYQMEMAAEWWPRLGGFWLGELQRLREQLGRHHDLVVLQAHLADDDPDETAVAVIEAAYRRQGDLARKALRQHRRLFAETPRAFRRRLRTYARAERTYQADEEE</sequence>
<dbReference type="InterPro" id="IPR038186">
    <property type="entry name" value="CHAD_dom_sf"/>
</dbReference>
<comment type="caution">
    <text evidence="2">The sequence shown here is derived from an EMBL/GenBank/DDBJ whole genome shotgun (WGS) entry which is preliminary data.</text>
</comment>
<protein>
    <submittedName>
        <fullName evidence="2">CHAD domain-containing protein</fullName>
    </submittedName>
</protein>
<dbReference type="InterPro" id="IPR007899">
    <property type="entry name" value="CHAD_dom"/>
</dbReference>
<evidence type="ECO:0000313" key="3">
    <source>
        <dbReference type="Proteomes" id="UP001203284"/>
    </source>
</evidence>
<reference evidence="2 3" key="1">
    <citation type="submission" date="2022-04" db="EMBL/GenBank/DDBJ databases">
        <authorList>
            <person name="Grouzdev D.S."/>
            <person name="Pantiukh K.S."/>
            <person name="Krutkina M.S."/>
        </authorList>
    </citation>
    <scope>NUCLEOTIDE SEQUENCE [LARGE SCALE GENOMIC DNA]</scope>
    <source>
        <strain evidence="2 3">6x-1</strain>
    </source>
</reference>
<dbReference type="Pfam" id="PF05235">
    <property type="entry name" value="CHAD"/>
    <property type="match status" value="1"/>
</dbReference>
<dbReference type="EMBL" id="JALKCH010000021">
    <property type="protein sequence ID" value="MCK0199079.1"/>
    <property type="molecule type" value="Genomic_DNA"/>
</dbReference>
<dbReference type="Gene3D" id="1.40.20.10">
    <property type="entry name" value="CHAD domain"/>
    <property type="match status" value="1"/>
</dbReference>
<gene>
    <name evidence="2" type="ORF">MWN34_19445</name>
</gene>
<organism evidence="2 3">
    <name type="scientific">Ancylobacter crimeensis</name>
    <dbReference type="NCBI Taxonomy" id="2579147"/>
    <lineage>
        <taxon>Bacteria</taxon>
        <taxon>Pseudomonadati</taxon>
        <taxon>Pseudomonadota</taxon>
        <taxon>Alphaproteobacteria</taxon>
        <taxon>Hyphomicrobiales</taxon>
        <taxon>Xanthobacteraceae</taxon>
        <taxon>Ancylobacter</taxon>
    </lineage>
</organism>
<dbReference type="RefSeq" id="WP_247030976.1">
    <property type="nucleotide sequence ID" value="NZ_JALKCH010000021.1"/>
</dbReference>
<dbReference type="PANTHER" id="PTHR39339:SF1">
    <property type="entry name" value="CHAD DOMAIN-CONTAINING PROTEIN"/>
    <property type="match status" value="1"/>
</dbReference>
<name>A0ABT0DGJ7_9HYPH</name>
<keyword evidence="3" id="KW-1185">Reference proteome</keyword>
<dbReference type="PROSITE" id="PS51708">
    <property type="entry name" value="CHAD"/>
    <property type="match status" value="1"/>
</dbReference>
<dbReference type="PANTHER" id="PTHR39339">
    <property type="entry name" value="SLR1444 PROTEIN"/>
    <property type="match status" value="1"/>
</dbReference>
<accession>A0ABT0DGJ7</accession>
<dbReference type="Proteomes" id="UP001203284">
    <property type="component" value="Unassembled WGS sequence"/>
</dbReference>
<evidence type="ECO:0000259" key="1">
    <source>
        <dbReference type="PROSITE" id="PS51708"/>
    </source>
</evidence>
<dbReference type="SMART" id="SM00880">
    <property type="entry name" value="CHAD"/>
    <property type="match status" value="1"/>
</dbReference>
<evidence type="ECO:0000313" key="2">
    <source>
        <dbReference type="EMBL" id="MCK0199079.1"/>
    </source>
</evidence>
<proteinExistence type="predicted"/>
<feature type="domain" description="CHAD" evidence="1">
    <location>
        <begin position="1"/>
        <end position="269"/>
    </location>
</feature>